<gene>
    <name evidence="3" type="ORF">MON41_22195</name>
</gene>
<dbReference type="Gene3D" id="3.40.190.150">
    <property type="entry name" value="Bordetella uptake gene, domain 1"/>
    <property type="match status" value="1"/>
</dbReference>
<keyword evidence="2" id="KW-0732">Signal</keyword>
<dbReference type="RefSeq" id="WP_120009303.1">
    <property type="nucleotide sequence ID" value="NZ_JALBUU010000125.1"/>
</dbReference>
<accession>A0ABS9WAM6</accession>
<dbReference type="PIRSF" id="PIRSF017082">
    <property type="entry name" value="YflP"/>
    <property type="match status" value="1"/>
</dbReference>
<comment type="caution">
    <text evidence="3">The sequence shown here is derived from an EMBL/GenBank/DDBJ whole genome shotgun (WGS) entry which is preliminary data.</text>
</comment>
<reference evidence="3 4" key="1">
    <citation type="submission" date="2022-03" db="EMBL/GenBank/DDBJ databases">
        <title>Complete genome analysis of Roseomonas KG 17.1 : a prolific producer of plant growth promoters.</title>
        <authorList>
            <person name="Saadouli I."/>
            <person name="Najjari A."/>
            <person name="Mosbah A."/>
            <person name="Ouzari H.I."/>
        </authorList>
    </citation>
    <scope>NUCLEOTIDE SEQUENCE [LARGE SCALE GENOMIC DNA]</scope>
    <source>
        <strain evidence="3 4">KG17-1</strain>
    </source>
</reference>
<evidence type="ECO:0000256" key="2">
    <source>
        <dbReference type="SAM" id="SignalP"/>
    </source>
</evidence>
<dbReference type="InterPro" id="IPR005064">
    <property type="entry name" value="BUG"/>
</dbReference>
<dbReference type="CDD" id="cd07012">
    <property type="entry name" value="PBP2_Bug_TTT"/>
    <property type="match status" value="1"/>
</dbReference>
<dbReference type="InterPro" id="IPR042100">
    <property type="entry name" value="Bug_dom1"/>
</dbReference>
<comment type="similarity">
    <text evidence="1">Belongs to the UPF0065 (bug) family.</text>
</comment>
<sequence>MTDFSLRRRGALGVFALAAAQTLAKSAHAAEWPNERPILAIVPFPAGGGVDVMTRVLLQHVQTHLPGARFVVENRVGAAGQLGFEAIFRAAPDGYTLGALTTPAANTIAIERQPQYRIADFTFLANVVDDPGGFFVRPDSPWRSLDDLRAAARQRPAELAYGTAGVGSDDHLLGLAFEAAADVRLSHIPYNGTPPIITDLIGDRLALGSLNMGEGFPLLREGRARALAQGGTERWSGTPDVPTFREQGLDVIGGSARGLVAPPGLPAAIRDRLTAAIGAALDGAPFKAEAARLNLPLRPIVGAEYQAFVMANDAAARALWQRRPWRE</sequence>
<proteinExistence type="inferred from homology"/>
<dbReference type="Pfam" id="PF03401">
    <property type="entry name" value="TctC"/>
    <property type="match status" value="1"/>
</dbReference>
<dbReference type="EMBL" id="JALBUU010000125">
    <property type="protein sequence ID" value="MCI0756352.1"/>
    <property type="molecule type" value="Genomic_DNA"/>
</dbReference>
<dbReference type="PANTHER" id="PTHR42928">
    <property type="entry name" value="TRICARBOXYLATE-BINDING PROTEIN"/>
    <property type="match status" value="1"/>
</dbReference>
<name>A0ABS9WAM6_9PROT</name>
<feature type="chain" id="PRO_5046863225" evidence="2">
    <location>
        <begin position="30"/>
        <end position="327"/>
    </location>
</feature>
<organism evidence="3 4">
    <name type="scientific">Teichococcus vastitatis</name>
    <dbReference type="NCBI Taxonomy" id="2307076"/>
    <lineage>
        <taxon>Bacteria</taxon>
        <taxon>Pseudomonadati</taxon>
        <taxon>Pseudomonadota</taxon>
        <taxon>Alphaproteobacteria</taxon>
        <taxon>Acetobacterales</taxon>
        <taxon>Roseomonadaceae</taxon>
        <taxon>Roseomonas</taxon>
    </lineage>
</organism>
<feature type="signal peptide" evidence="2">
    <location>
        <begin position="1"/>
        <end position="29"/>
    </location>
</feature>
<protein>
    <submittedName>
        <fullName evidence="3">Tripartite tricarboxylate transporter substrate binding protein</fullName>
    </submittedName>
</protein>
<evidence type="ECO:0000313" key="3">
    <source>
        <dbReference type="EMBL" id="MCI0756352.1"/>
    </source>
</evidence>
<dbReference type="Gene3D" id="3.40.190.10">
    <property type="entry name" value="Periplasmic binding protein-like II"/>
    <property type="match status" value="1"/>
</dbReference>
<evidence type="ECO:0000313" key="4">
    <source>
        <dbReference type="Proteomes" id="UP001201985"/>
    </source>
</evidence>
<evidence type="ECO:0000256" key="1">
    <source>
        <dbReference type="ARBA" id="ARBA00006987"/>
    </source>
</evidence>
<dbReference type="Proteomes" id="UP001201985">
    <property type="component" value="Unassembled WGS sequence"/>
</dbReference>
<dbReference type="SUPFAM" id="SSF53850">
    <property type="entry name" value="Periplasmic binding protein-like II"/>
    <property type="match status" value="1"/>
</dbReference>
<dbReference type="PANTHER" id="PTHR42928:SF5">
    <property type="entry name" value="BLR1237 PROTEIN"/>
    <property type="match status" value="1"/>
</dbReference>
<keyword evidence="4" id="KW-1185">Reference proteome</keyword>